<dbReference type="InterPro" id="IPR035979">
    <property type="entry name" value="RBD_domain_sf"/>
</dbReference>
<dbReference type="GO" id="GO:0003723">
    <property type="term" value="F:RNA binding"/>
    <property type="evidence" value="ECO:0007669"/>
    <property type="project" value="UniProtKB-UniRule"/>
</dbReference>
<dbReference type="SMART" id="SM00360">
    <property type="entry name" value="RRM"/>
    <property type="match status" value="1"/>
</dbReference>
<dbReference type="GO" id="GO:0006397">
    <property type="term" value="P:mRNA processing"/>
    <property type="evidence" value="ECO:0007669"/>
    <property type="project" value="InterPro"/>
</dbReference>
<dbReference type="InterPro" id="IPR012677">
    <property type="entry name" value="Nucleotide-bd_a/b_plait_sf"/>
</dbReference>
<evidence type="ECO:0000256" key="2">
    <source>
        <dbReference type="ARBA" id="ARBA00022737"/>
    </source>
</evidence>
<protein>
    <recommendedName>
        <fullName evidence="5">RRM domain-containing protein</fullName>
    </recommendedName>
</protein>
<dbReference type="PROSITE" id="PS50102">
    <property type="entry name" value="RRM"/>
    <property type="match status" value="1"/>
</dbReference>
<keyword evidence="1" id="KW-0597">Phosphoprotein</keyword>
<reference evidence="6" key="1">
    <citation type="journal article" date="2013" name="J. Plant Res.">
        <title>Effect of fungi and light on seed germination of three Opuntia species from semiarid lands of central Mexico.</title>
        <authorList>
            <person name="Delgado-Sanchez P."/>
            <person name="Jimenez-Bremont J.F."/>
            <person name="Guerrero-Gonzalez Mde L."/>
            <person name="Flores J."/>
        </authorList>
    </citation>
    <scope>NUCLEOTIDE SEQUENCE</scope>
    <source>
        <tissue evidence="6">Cladode</tissue>
    </source>
</reference>
<proteinExistence type="predicted"/>
<dbReference type="SUPFAM" id="SSF54928">
    <property type="entry name" value="RNA-binding domain, RBD"/>
    <property type="match status" value="1"/>
</dbReference>
<dbReference type="Gene3D" id="3.30.70.330">
    <property type="match status" value="1"/>
</dbReference>
<feature type="domain" description="RRM" evidence="5">
    <location>
        <begin position="108"/>
        <end position="191"/>
    </location>
</feature>
<evidence type="ECO:0000259" key="5">
    <source>
        <dbReference type="PROSITE" id="PS50102"/>
    </source>
</evidence>
<dbReference type="Pfam" id="PF00076">
    <property type="entry name" value="RRM_1"/>
    <property type="match status" value="1"/>
</dbReference>
<dbReference type="AlphaFoldDB" id="A0A7C9EE08"/>
<evidence type="ECO:0000256" key="1">
    <source>
        <dbReference type="ARBA" id="ARBA00022553"/>
    </source>
</evidence>
<accession>A0A7C9EE08</accession>
<evidence type="ECO:0000256" key="4">
    <source>
        <dbReference type="PROSITE-ProRule" id="PRU00176"/>
    </source>
</evidence>
<keyword evidence="3 4" id="KW-0694">RNA-binding</keyword>
<dbReference type="PANTHER" id="PTHR48036">
    <property type="entry name" value="SPLICING FACTOR (PAD-1), PUTATIVE (AFU_ORTHOLOGUE AFUA_1G15810)-RELATED"/>
    <property type="match status" value="1"/>
</dbReference>
<sequence length="203" mass="21202">MQEAGAAAGDLDDDEGGGLALNASSRALLMQKLDRSGVASSIAGSLSSPAVSSSVVPAPVLGGASGVAPAVASLTQASVAPLGGLHLAGFSVPSLTNPTIDTVGVATECLLLKNMFDPKSETEPDFDLDIKEDVQDECAKFGKLKHIFVDKNSEGFVYLRFDSTQAAVDAQRALHGRWFAGKMIIATFMLPQNYEAQFPDSRE</sequence>
<evidence type="ECO:0000313" key="6">
    <source>
        <dbReference type="EMBL" id="MBA4663326.1"/>
    </source>
</evidence>
<dbReference type="FunFam" id="3.30.70.330:FF:000276">
    <property type="entry name" value="Splicing factor, CC1-like protein"/>
    <property type="match status" value="1"/>
</dbReference>
<dbReference type="GO" id="GO:0005634">
    <property type="term" value="C:nucleus"/>
    <property type="evidence" value="ECO:0007669"/>
    <property type="project" value="InterPro"/>
</dbReference>
<reference evidence="6" key="2">
    <citation type="submission" date="2020-07" db="EMBL/GenBank/DDBJ databases">
        <authorList>
            <person name="Vera ALvarez R."/>
            <person name="Arias-Moreno D.M."/>
            <person name="Jimenez-Jacinto V."/>
            <person name="Jimenez-Bremont J.F."/>
            <person name="Swaminathan K."/>
            <person name="Moose S.P."/>
            <person name="Guerrero-Gonzalez M.L."/>
            <person name="Marino-Ramirez L."/>
            <person name="Landsman D."/>
            <person name="Rodriguez-Kessler M."/>
            <person name="Delgado-Sanchez P."/>
        </authorList>
    </citation>
    <scope>NUCLEOTIDE SEQUENCE</scope>
    <source>
        <tissue evidence="6">Cladode</tissue>
    </source>
</reference>
<evidence type="ECO:0000256" key="3">
    <source>
        <dbReference type="ARBA" id="ARBA00022884"/>
    </source>
</evidence>
<organism evidence="6">
    <name type="scientific">Opuntia streptacantha</name>
    <name type="common">Prickly pear cactus</name>
    <name type="synonym">Opuntia cardona</name>
    <dbReference type="NCBI Taxonomy" id="393608"/>
    <lineage>
        <taxon>Eukaryota</taxon>
        <taxon>Viridiplantae</taxon>
        <taxon>Streptophyta</taxon>
        <taxon>Embryophyta</taxon>
        <taxon>Tracheophyta</taxon>
        <taxon>Spermatophyta</taxon>
        <taxon>Magnoliopsida</taxon>
        <taxon>eudicotyledons</taxon>
        <taxon>Gunneridae</taxon>
        <taxon>Pentapetalae</taxon>
        <taxon>Caryophyllales</taxon>
        <taxon>Cactineae</taxon>
        <taxon>Cactaceae</taxon>
        <taxon>Opuntioideae</taxon>
        <taxon>Opuntia</taxon>
    </lineage>
</organism>
<dbReference type="InterPro" id="IPR029123">
    <property type="entry name" value="RBM39_linker"/>
</dbReference>
<dbReference type="InterPro" id="IPR000504">
    <property type="entry name" value="RRM_dom"/>
</dbReference>
<dbReference type="InterPro" id="IPR006509">
    <property type="entry name" value="RBM39_SF"/>
</dbReference>
<dbReference type="CDD" id="cd12285">
    <property type="entry name" value="RRM3_RBM39_like"/>
    <property type="match status" value="1"/>
</dbReference>
<dbReference type="EMBL" id="GISG01219983">
    <property type="protein sequence ID" value="MBA4663326.1"/>
    <property type="molecule type" value="Transcribed_RNA"/>
</dbReference>
<keyword evidence="2" id="KW-0677">Repeat</keyword>
<dbReference type="Pfam" id="PF15519">
    <property type="entry name" value="RBM39linker"/>
    <property type="match status" value="1"/>
</dbReference>
<name>A0A7C9EE08_OPUST</name>